<evidence type="ECO:0000313" key="1">
    <source>
        <dbReference type="EMBL" id="RCS44021.1"/>
    </source>
</evidence>
<dbReference type="RefSeq" id="WP_114370557.1">
    <property type="nucleotide sequence ID" value="NZ_QPEX01000036.1"/>
</dbReference>
<accession>A0A368KMY6</accession>
<name>A0A368KMY6_9BACT</name>
<dbReference type="OrthoDB" id="215580at2"/>
<organism evidence="1 2">
    <name type="scientific">Bremerella cremea</name>
    <dbReference type="NCBI Taxonomy" id="1031537"/>
    <lineage>
        <taxon>Bacteria</taxon>
        <taxon>Pseudomonadati</taxon>
        <taxon>Planctomycetota</taxon>
        <taxon>Planctomycetia</taxon>
        <taxon>Pirellulales</taxon>
        <taxon>Pirellulaceae</taxon>
        <taxon>Bremerella</taxon>
    </lineage>
</organism>
<evidence type="ECO:0000313" key="2">
    <source>
        <dbReference type="Proteomes" id="UP000253562"/>
    </source>
</evidence>
<reference evidence="1 2" key="1">
    <citation type="submission" date="2018-07" db="EMBL/GenBank/DDBJ databases">
        <title>Comparative genomes isolates from brazilian mangrove.</title>
        <authorList>
            <person name="De Araujo J.E."/>
            <person name="Taketani R.G."/>
            <person name="Silva M.C.P."/>
            <person name="Lourenco M.V."/>
            <person name="Oliveira V.M."/>
            <person name="Andreote F.D."/>
        </authorList>
    </citation>
    <scope>NUCLEOTIDE SEQUENCE [LARGE SCALE GENOMIC DNA]</scope>
    <source>
        <strain evidence="1 2">HEX PRIS-MGV</strain>
    </source>
</reference>
<protein>
    <submittedName>
        <fullName evidence="1">Uncharacterized protein</fullName>
    </submittedName>
</protein>
<dbReference type="EMBL" id="QPEX01000036">
    <property type="protein sequence ID" value="RCS44021.1"/>
    <property type="molecule type" value="Genomic_DNA"/>
</dbReference>
<dbReference type="AlphaFoldDB" id="A0A368KMY6"/>
<comment type="caution">
    <text evidence="1">The sequence shown here is derived from an EMBL/GenBank/DDBJ whole genome shotgun (WGS) entry which is preliminary data.</text>
</comment>
<proteinExistence type="predicted"/>
<dbReference type="Proteomes" id="UP000253562">
    <property type="component" value="Unassembled WGS sequence"/>
</dbReference>
<sequence length="142" mass="16510">MAPWPEVTYLLWDSTFTLLKKFRSDNPTFALTNANGSQLVRREFSKKKDGTEKVGYVNNIAKAYERTCKKIKWKPAKSLMLVRKTGSDTLKSNHQYTNYRQYYLGQAGLTLADRRYTASGYNDFDQSQLWLGNQFDQATDRK</sequence>
<gene>
    <name evidence="1" type="ORF">DTL42_17980</name>
</gene>